<feature type="transmembrane region" description="Helical" evidence="2">
    <location>
        <begin position="372"/>
        <end position="395"/>
    </location>
</feature>
<reference evidence="3 4" key="1">
    <citation type="submission" date="2019-04" db="EMBL/GenBank/DDBJ databases">
        <title>High contiguity whole genome sequence and gene annotation resource for two Venturia nashicola isolates.</title>
        <authorList>
            <person name="Prokchorchik M."/>
            <person name="Won K."/>
            <person name="Lee Y."/>
            <person name="Choi E.D."/>
            <person name="Segonzac C."/>
            <person name="Sohn K.H."/>
        </authorList>
    </citation>
    <scope>NUCLEOTIDE SEQUENCE [LARGE SCALE GENOMIC DNA]</scope>
    <source>
        <strain evidence="3 4">PRI2</strain>
    </source>
</reference>
<name>A0A4Z1NFZ2_9PEZI</name>
<proteinExistence type="predicted"/>
<keyword evidence="2" id="KW-1133">Transmembrane helix</keyword>
<gene>
    <name evidence="3" type="ORF">E6O75_ATG09350</name>
</gene>
<feature type="region of interest" description="Disordered" evidence="1">
    <location>
        <begin position="194"/>
        <end position="369"/>
    </location>
</feature>
<evidence type="ECO:0000313" key="4">
    <source>
        <dbReference type="Proteomes" id="UP000298493"/>
    </source>
</evidence>
<dbReference type="AlphaFoldDB" id="A0A4Z1NFZ2"/>
<comment type="caution">
    <text evidence="3">The sequence shown here is derived from an EMBL/GenBank/DDBJ whole genome shotgun (WGS) entry which is preliminary data.</text>
</comment>
<feature type="compositionally biased region" description="Polar residues" evidence="1">
    <location>
        <begin position="339"/>
        <end position="350"/>
    </location>
</feature>
<evidence type="ECO:0000256" key="1">
    <source>
        <dbReference type="SAM" id="MobiDB-lite"/>
    </source>
</evidence>
<feature type="compositionally biased region" description="Low complexity" evidence="1">
    <location>
        <begin position="267"/>
        <end position="336"/>
    </location>
</feature>
<evidence type="ECO:0000256" key="2">
    <source>
        <dbReference type="SAM" id="Phobius"/>
    </source>
</evidence>
<feature type="compositionally biased region" description="Low complexity" evidence="1">
    <location>
        <begin position="202"/>
        <end position="232"/>
    </location>
</feature>
<feature type="compositionally biased region" description="Polar residues" evidence="1">
    <location>
        <begin position="233"/>
        <end position="250"/>
    </location>
</feature>
<keyword evidence="4" id="KW-1185">Reference proteome</keyword>
<feature type="region of interest" description="Disordered" evidence="1">
    <location>
        <begin position="1"/>
        <end position="20"/>
    </location>
</feature>
<dbReference type="STRING" id="86259.A0A4Z1NFZ2"/>
<evidence type="ECO:0000313" key="3">
    <source>
        <dbReference type="EMBL" id="TID14271.1"/>
    </source>
</evidence>
<keyword evidence="2" id="KW-0812">Transmembrane</keyword>
<feature type="compositionally biased region" description="Polar residues" evidence="1">
    <location>
        <begin position="587"/>
        <end position="596"/>
    </location>
</feature>
<sequence length="652" mass="70223">MFLTSALTHDPPSCPSRCSNNQAETAHVSASFPPRTHVQFNLPNSWTGSFSIDVHLEWPTTAEEQTSTAPRIQLIDFHIDFRGNINTLRNSCLQRQGLGWERNGTPTKISCLDIMFIAVRLRGKSAACRKAFSSSITSCSLSDFDNGCSKSCTAGVTKTFDGLTSECSPRYVSTLLGSNLSSAGVKLLCAKSSPLPEKEPATPKSSSSSSQQTSSESAKETPSTTTPVPTSTDQPAETISPITDSSTTRKPGNPGSPVISKGPPPDVTTLQPATTTTSEPTSSQSSTSTPTSTLSEPETSSSSSIVTSSSATQTETPKAAGAITSASSSVASSTRAPVITSTQSANSTTALPAGAIGKEEPQKHKKSSTGPIVGGILGGVALIVLFIIFLFYSVIRPQRRRQQEEDEDYNQKAATTTHITTLTTDATPPKDPIYSAANPYNNQTPTLPTLVTKMPYRSNSQRSGVSELARHDSRLSMRSVNRSNSLTDRYDVSPIDRFGNPMWDPYSPPDRYGAYVSPPMDDRYGPYSTSTMNTHRYDPTGVAPISFMEAEWNQLRSQQPMRQNSYSKSRPNFINYPSVIQEERESVSATSGQSSVYELGNDGNASKTSVRRSEDNNNKGASTRRSEDKLRTVTPDITRKSPLRVVNGAPEN</sequence>
<dbReference type="EMBL" id="SNSC02000023">
    <property type="protein sequence ID" value="TID14271.1"/>
    <property type="molecule type" value="Genomic_DNA"/>
</dbReference>
<accession>A0A4Z1NFZ2</accession>
<organism evidence="3 4">
    <name type="scientific">Venturia nashicola</name>
    <dbReference type="NCBI Taxonomy" id="86259"/>
    <lineage>
        <taxon>Eukaryota</taxon>
        <taxon>Fungi</taxon>
        <taxon>Dikarya</taxon>
        <taxon>Ascomycota</taxon>
        <taxon>Pezizomycotina</taxon>
        <taxon>Dothideomycetes</taxon>
        <taxon>Pleosporomycetidae</taxon>
        <taxon>Venturiales</taxon>
        <taxon>Venturiaceae</taxon>
        <taxon>Venturia</taxon>
    </lineage>
</organism>
<protein>
    <submittedName>
        <fullName evidence="3">Uncharacterized protein</fullName>
    </submittedName>
</protein>
<keyword evidence="2" id="KW-0472">Membrane</keyword>
<dbReference type="Proteomes" id="UP000298493">
    <property type="component" value="Unassembled WGS sequence"/>
</dbReference>
<feature type="region of interest" description="Disordered" evidence="1">
    <location>
        <begin position="584"/>
        <end position="652"/>
    </location>
</feature>